<dbReference type="RefSeq" id="WP_105472305.1">
    <property type="nucleotide sequence ID" value="NZ_PVEO01000001.1"/>
</dbReference>
<dbReference type="Proteomes" id="UP000251545">
    <property type="component" value="Unassembled WGS sequence"/>
</dbReference>
<reference evidence="2 3" key="1">
    <citation type="submission" date="2018-02" db="EMBL/GenBank/DDBJ databases">
        <title>Genomic Encyclopedia of Archaeal and Bacterial Type Strains, Phase II (KMG-II): from individual species to whole genera.</title>
        <authorList>
            <person name="Goeker M."/>
        </authorList>
    </citation>
    <scope>NUCLEOTIDE SEQUENCE [LARGE SCALE GENOMIC DNA]</scope>
    <source>
        <strain evidence="2 3">DSM 21165</strain>
    </source>
</reference>
<dbReference type="AlphaFoldDB" id="A0A362X706"/>
<protein>
    <submittedName>
        <fullName evidence="2">Uncharacterized protein</fullName>
    </submittedName>
</protein>
<evidence type="ECO:0000256" key="1">
    <source>
        <dbReference type="SAM" id="Phobius"/>
    </source>
</evidence>
<keyword evidence="1" id="KW-0472">Membrane</keyword>
<accession>A0A362X706</accession>
<name>A0A362X706_9FLAO</name>
<comment type="caution">
    <text evidence="2">The sequence shown here is derived from an EMBL/GenBank/DDBJ whole genome shotgun (WGS) entry which is preliminary data.</text>
</comment>
<gene>
    <name evidence="2" type="ORF">CLV33_101165</name>
</gene>
<organism evidence="2 3">
    <name type="scientific">Jejuia pallidilutea</name>
    <dbReference type="NCBI Taxonomy" id="504487"/>
    <lineage>
        <taxon>Bacteria</taxon>
        <taxon>Pseudomonadati</taxon>
        <taxon>Bacteroidota</taxon>
        <taxon>Flavobacteriia</taxon>
        <taxon>Flavobacteriales</taxon>
        <taxon>Flavobacteriaceae</taxon>
        <taxon>Jejuia</taxon>
    </lineage>
</organism>
<keyword evidence="1" id="KW-0812">Transmembrane</keyword>
<sequence length="256" mass="28269">MAPIKYENDFKEKLEKRTIAPSKGAWDKLSSRLSAEERTSSNKGLWWLGIAASVVGILLVVSQWLNSGKDINNRQIVDTKNTIENPEKNSASKAGSTLESVTAVAQETTNKNDVKNTGESNLVIDKANLNSTSKSVQLATEQTTQKIREEKDVVQPKRIEITSFETEKAQEVADAIYALSETESGVSNASIDSLLKAAQKDILLSRMKNEDKTLVDAALLLQEVEFELDQSFRDKVFKALKDSYGSVKTAIAQRND</sequence>
<proteinExistence type="predicted"/>
<feature type="transmembrane region" description="Helical" evidence="1">
    <location>
        <begin position="45"/>
        <end position="65"/>
    </location>
</feature>
<evidence type="ECO:0000313" key="3">
    <source>
        <dbReference type="Proteomes" id="UP000251545"/>
    </source>
</evidence>
<evidence type="ECO:0000313" key="2">
    <source>
        <dbReference type="EMBL" id="PQV51243.1"/>
    </source>
</evidence>
<dbReference type="EMBL" id="PVEO01000001">
    <property type="protein sequence ID" value="PQV51243.1"/>
    <property type="molecule type" value="Genomic_DNA"/>
</dbReference>
<keyword evidence="1" id="KW-1133">Transmembrane helix</keyword>